<accession>A0A9X1YLB0</accession>
<dbReference type="InterPro" id="IPR037523">
    <property type="entry name" value="VOC_core"/>
</dbReference>
<proteinExistence type="predicted"/>
<dbReference type="InterPro" id="IPR004360">
    <property type="entry name" value="Glyas_Fos-R_dOase_dom"/>
</dbReference>
<dbReference type="Gene3D" id="3.10.180.10">
    <property type="entry name" value="2,3-Dihydroxybiphenyl 1,2-Dioxygenase, domain 1"/>
    <property type="match status" value="1"/>
</dbReference>
<reference evidence="2" key="1">
    <citation type="submission" date="2021-11" db="EMBL/GenBank/DDBJ databases">
        <title>BS-T2-15 a new species belonging to the Comamonadaceae family isolated from the soil of a French oak forest.</title>
        <authorList>
            <person name="Mieszkin S."/>
            <person name="Alain K."/>
        </authorList>
    </citation>
    <scope>NUCLEOTIDE SEQUENCE</scope>
    <source>
        <strain evidence="2">BS-T2-15</strain>
    </source>
</reference>
<protein>
    <submittedName>
        <fullName evidence="2">VOC family protein</fullName>
    </submittedName>
</protein>
<dbReference type="PROSITE" id="PS51819">
    <property type="entry name" value="VOC"/>
    <property type="match status" value="1"/>
</dbReference>
<dbReference type="AlphaFoldDB" id="A0A9X1YLB0"/>
<evidence type="ECO:0000313" key="3">
    <source>
        <dbReference type="Proteomes" id="UP001139353"/>
    </source>
</evidence>
<dbReference type="CDD" id="cd06587">
    <property type="entry name" value="VOC"/>
    <property type="match status" value="1"/>
</dbReference>
<feature type="domain" description="VOC" evidence="1">
    <location>
        <begin position="5"/>
        <end position="123"/>
    </location>
</feature>
<dbReference type="Pfam" id="PF00903">
    <property type="entry name" value="Glyoxalase"/>
    <property type="match status" value="1"/>
</dbReference>
<dbReference type="RefSeq" id="WP_275683031.1">
    <property type="nucleotide sequence ID" value="NZ_JAJLJH010000003.1"/>
</dbReference>
<dbReference type="Proteomes" id="UP001139353">
    <property type="component" value="Unassembled WGS sequence"/>
</dbReference>
<sequence length="126" mass="13490">MLSQTPLVCFIATADADRARDFYEGQLGLALVQDNGYALIFDAHGTQLRIQRVQAVAPHPYTALGWAVDDLAATVRALAACGVAMARFPGLPLGADGIWDTPDGSRVAWFQDPDGNTLSIHQPPKT</sequence>
<comment type="caution">
    <text evidence="2">The sequence shown here is derived from an EMBL/GenBank/DDBJ whole genome shotgun (WGS) entry which is preliminary data.</text>
</comment>
<organism evidence="2 3">
    <name type="scientific">Scleromatobacter humisilvae</name>
    <dbReference type="NCBI Taxonomy" id="2897159"/>
    <lineage>
        <taxon>Bacteria</taxon>
        <taxon>Pseudomonadati</taxon>
        <taxon>Pseudomonadota</taxon>
        <taxon>Betaproteobacteria</taxon>
        <taxon>Burkholderiales</taxon>
        <taxon>Sphaerotilaceae</taxon>
        <taxon>Scleromatobacter</taxon>
    </lineage>
</organism>
<name>A0A9X1YLB0_9BURK</name>
<dbReference type="SUPFAM" id="SSF54593">
    <property type="entry name" value="Glyoxalase/Bleomycin resistance protein/Dihydroxybiphenyl dioxygenase"/>
    <property type="match status" value="1"/>
</dbReference>
<dbReference type="InterPro" id="IPR029068">
    <property type="entry name" value="Glyas_Bleomycin-R_OHBP_Dase"/>
</dbReference>
<evidence type="ECO:0000259" key="1">
    <source>
        <dbReference type="PROSITE" id="PS51819"/>
    </source>
</evidence>
<dbReference type="EMBL" id="JAJLJH010000003">
    <property type="protein sequence ID" value="MCK9686995.1"/>
    <property type="molecule type" value="Genomic_DNA"/>
</dbReference>
<evidence type="ECO:0000313" key="2">
    <source>
        <dbReference type="EMBL" id="MCK9686995.1"/>
    </source>
</evidence>
<gene>
    <name evidence="2" type="ORF">LPC04_14885</name>
</gene>
<keyword evidence="3" id="KW-1185">Reference proteome</keyword>